<sequence>MTNQTRNVVVVDCLRTPMGRSKGGAFRHTRAEDLSAHLMKGILARNPQVDPKEIEDIYWGCVQQTLEQGFNVARNAALLAGLPIEIGAVTVNRLCGSSMQALHDATRAIMTGDAEICLIGGVEHMGHVPMNHGVDFHPGMSKNVAKAAGMMGLTAEMLAKLHGINREQQDEFAARSHARAHAATVEGRFKNEILPTEGHGPDGTLFTLEHDEVIRPETSVEGLSQLRPVFDPANGTVTAGSSSALSDGASAMLIMSEEKATQLGLKIRARIKGMAIAGCDPSIMGYGPVPATQKALKRAGLSIEDMDVIELNEAFAAQSLPCAKDLGLLDIMDEKVNLNGGAIALGHPLGCSGARISTTLINLMEDKNAKYGLATMCIGLGQGIATVFERP</sequence>
<dbReference type="InterPro" id="IPR050215">
    <property type="entry name" value="Thiolase-like_sf_Thiolase"/>
</dbReference>
<dbReference type="Proteomes" id="UP001157138">
    <property type="component" value="Unassembled WGS sequence"/>
</dbReference>
<keyword evidence="13" id="KW-1185">Reference proteome</keyword>
<evidence type="ECO:0000313" key="13">
    <source>
        <dbReference type="Proteomes" id="UP001157138"/>
    </source>
</evidence>
<evidence type="ECO:0000256" key="4">
    <source>
        <dbReference type="ARBA" id="ARBA00022832"/>
    </source>
</evidence>
<keyword evidence="4 8" id="KW-0276">Fatty acid metabolism</keyword>
<organism evidence="12 13">
    <name type="scientific">Vibrio zhanjiangensis</name>
    <dbReference type="NCBI Taxonomy" id="1046128"/>
    <lineage>
        <taxon>Bacteria</taxon>
        <taxon>Pseudomonadati</taxon>
        <taxon>Pseudomonadota</taxon>
        <taxon>Gammaproteobacteria</taxon>
        <taxon>Vibrionales</taxon>
        <taxon>Vibrionaceae</taxon>
        <taxon>Vibrio</taxon>
    </lineage>
</organism>
<comment type="subcellular location">
    <subcellularLocation>
        <location evidence="8">Cytoplasm</location>
    </subcellularLocation>
</comment>
<dbReference type="NCBIfam" id="TIGR01930">
    <property type="entry name" value="AcCoA-C-Actrans"/>
    <property type="match status" value="1"/>
</dbReference>
<dbReference type="PANTHER" id="PTHR43853">
    <property type="entry name" value="3-KETOACYL-COA THIOLASE, PEROXISOMAL"/>
    <property type="match status" value="1"/>
</dbReference>
<dbReference type="PROSITE" id="PS00737">
    <property type="entry name" value="THIOLASE_2"/>
    <property type="match status" value="1"/>
</dbReference>
<evidence type="ECO:0000313" key="12">
    <source>
        <dbReference type="EMBL" id="GLT20309.1"/>
    </source>
</evidence>
<evidence type="ECO:0000256" key="5">
    <source>
        <dbReference type="ARBA" id="ARBA00022963"/>
    </source>
</evidence>
<comment type="caution">
    <text evidence="12">The sequence shown here is derived from an EMBL/GenBank/DDBJ whole genome shotgun (WGS) entry which is preliminary data.</text>
</comment>
<dbReference type="InterPro" id="IPR016039">
    <property type="entry name" value="Thiolase-like"/>
</dbReference>
<dbReference type="PANTHER" id="PTHR43853:SF11">
    <property type="entry name" value="3-KETOACYL-COA THIOLASE FADA"/>
    <property type="match status" value="1"/>
</dbReference>
<dbReference type="HAMAP" id="MF_01620">
    <property type="entry name" value="FadA"/>
    <property type="match status" value="1"/>
</dbReference>
<dbReference type="CDD" id="cd00751">
    <property type="entry name" value="thiolase"/>
    <property type="match status" value="1"/>
</dbReference>
<protein>
    <recommendedName>
        <fullName evidence="8">3-ketoacyl-CoA thiolase</fullName>
        <ecNumber evidence="8">2.3.1.16</ecNumber>
    </recommendedName>
    <alternativeName>
        <fullName evidence="8">Acetyl-CoA acyltransferase</fullName>
    </alternativeName>
    <alternativeName>
        <fullName evidence="8">Beta-ketothiolase</fullName>
    </alternativeName>
    <alternativeName>
        <fullName evidence="8">Fatty acid oxidation complex subunit beta</fullName>
    </alternativeName>
</protein>
<keyword evidence="2 8" id="KW-0963">Cytoplasm</keyword>
<feature type="active site" description="Acyl-thioester intermediate" evidence="8">
    <location>
        <position position="95"/>
    </location>
</feature>
<keyword evidence="3 8" id="KW-0808">Transferase</keyword>
<feature type="domain" description="Thiolase C-terminal" evidence="11">
    <location>
        <begin position="266"/>
        <end position="390"/>
    </location>
</feature>
<comment type="catalytic activity">
    <reaction evidence="8">
        <text>an acyl-CoA + acetyl-CoA = a 3-oxoacyl-CoA + CoA</text>
        <dbReference type="Rhea" id="RHEA:21564"/>
        <dbReference type="ChEBI" id="CHEBI:57287"/>
        <dbReference type="ChEBI" id="CHEBI:57288"/>
        <dbReference type="ChEBI" id="CHEBI:58342"/>
        <dbReference type="ChEBI" id="CHEBI:90726"/>
        <dbReference type="EC" id="2.3.1.16"/>
    </reaction>
</comment>
<evidence type="ECO:0000259" key="11">
    <source>
        <dbReference type="Pfam" id="PF02803"/>
    </source>
</evidence>
<dbReference type="InterPro" id="IPR020613">
    <property type="entry name" value="Thiolase_CS"/>
</dbReference>
<dbReference type="NCBIfam" id="TIGR02445">
    <property type="entry name" value="fadA"/>
    <property type="match status" value="1"/>
</dbReference>
<comment type="pathway">
    <text evidence="8">Lipid metabolism; fatty acid beta-oxidation.</text>
</comment>
<evidence type="ECO:0000256" key="3">
    <source>
        <dbReference type="ARBA" id="ARBA00022679"/>
    </source>
</evidence>
<name>A0ABQ6F4Y0_9VIBR</name>
<dbReference type="InterPro" id="IPR020617">
    <property type="entry name" value="Thiolase_C"/>
</dbReference>
<dbReference type="Pfam" id="PF00108">
    <property type="entry name" value="Thiolase_N"/>
    <property type="match status" value="1"/>
</dbReference>
<dbReference type="PROSITE" id="PS00098">
    <property type="entry name" value="THIOLASE_1"/>
    <property type="match status" value="1"/>
</dbReference>
<keyword evidence="6 8" id="KW-0443">Lipid metabolism</keyword>
<dbReference type="PROSITE" id="PS00099">
    <property type="entry name" value="THIOLASE_3"/>
    <property type="match status" value="1"/>
</dbReference>
<reference evidence="13" key="1">
    <citation type="journal article" date="2019" name="Int. J. Syst. Evol. Microbiol.">
        <title>The Global Catalogue of Microorganisms (GCM) 10K type strain sequencing project: providing services to taxonomists for standard genome sequencing and annotation.</title>
        <authorList>
            <consortium name="The Broad Institute Genomics Platform"/>
            <consortium name="The Broad Institute Genome Sequencing Center for Infectious Disease"/>
            <person name="Wu L."/>
            <person name="Ma J."/>
        </authorList>
    </citation>
    <scope>NUCLEOTIDE SEQUENCE [LARGE SCALE GENOMIC DNA]</scope>
    <source>
        <strain evidence="13">NBRC 108723</strain>
    </source>
</reference>
<dbReference type="Gene3D" id="3.40.47.10">
    <property type="match status" value="2"/>
</dbReference>
<evidence type="ECO:0000256" key="1">
    <source>
        <dbReference type="ARBA" id="ARBA00010982"/>
    </source>
</evidence>
<dbReference type="InterPro" id="IPR002155">
    <property type="entry name" value="Thiolase"/>
</dbReference>
<dbReference type="InterPro" id="IPR020610">
    <property type="entry name" value="Thiolase_AS"/>
</dbReference>
<evidence type="ECO:0000259" key="10">
    <source>
        <dbReference type="Pfam" id="PF00108"/>
    </source>
</evidence>
<feature type="active site" description="Proton acceptor" evidence="8">
    <location>
        <position position="347"/>
    </location>
</feature>
<gene>
    <name evidence="8 12" type="primary">fadA</name>
    <name evidence="12" type="ORF">GCM10007938_40920</name>
</gene>
<keyword evidence="5 8" id="KW-0442">Lipid degradation</keyword>
<dbReference type="Pfam" id="PF02803">
    <property type="entry name" value="Thiolase_C"/>
    <property type="match status" value="1"/>
</dbReference>
<accession>A0ABQ6F4Y0</accession>
<evidence type="ECO:0000256" key="7">
    <source>
        <dbReference type="ARBA" id="ARBA00023315"/>
    </source>
</evidence>
<dbReference type="EC" id="2.3.1.16" evidence="8"/>
<comment type="subunit">
    <text evidence="8">Heterotetramer of two alpha chains (FadB) and two beta chains (FadA).</text>
</comment>
<evidence type="ECO:0000256" key="8">
    <source>
        <dbReference type="HAMAP-Rule" id="MF_01620"/>
    </source>
</evidence>
<dbReference type="NCBIfam" id="NF006510">
    <property type="entry name" value="PRK08947.1"/>
    <property type="match status" value="1"/>
</dbReference>
<dbReference type="EMBL" id="BSPW01000098">
    <property type="protein sequence ID" value="GLT20309.1"/>
    <property type="molecule type" value="Genomic_DNA"/>
</dbReference>
<keyword evidence="7 8" id="KW-0012">Acyltransferase</keyword>
<dbReference type="InterPro" id="IPR020615">
    <property type="entry name" value="Thiolase_acyl_enz_int_AS"/>
</dbReference>
<evidence type="ECO:0000256" key="2">
    <source>
        <dbReference type="ARBA" id="ARBA00022490"/>
    </source>
</evidence>
<dbReference type="PIRSF" id="PIRSF000429">
    <property type="entry name" value="Ac-CoA_Ac_transf"/>
    <property type="match status" value="1"/>
</dbReference>
<comment type="similarity">
    <text evidence="1 8 9">Belongs to the thiolase-like superfamily. Thiolase family.</text>
</comment>
<feature type="domain" description="Thiolase N-terminal" evidence="10">
    <location>
        <begin position="8"/>
        <end position="258"/>
    </location>
</feature>
<dbReference type="SUPFAM" id="SSF53901">
    <property type="entry name" value="Thiolase-like"/>
    <property type="match status" value="2"/>
</dbReference>
<proteinExistence type="inferred from homology"/>
<evidence type="ECO:0000256" key="6">
    <source>
        <dbReference type="ARBA" id="ARBA00023098"/>
    </source>
</evidence>
<dbReference type="RefSeq" id="WP_284194124.1">
    <property type="nucleotide sequence ID" value="NZ_BSPW01000098.1"/>
</dbReference>
<dbReference type="InterPro" id="IPR012805">
    <property type="entry name" value="FadA"/>
</dbReference>
<evidence type="ECO:0000256" key="9">
    <source>
        <dbReference type="RuleBase" id="RU003557"/>
    </source>
</evidence>
<dbReference type="InterPro" id="IPR020616">
    <property type="entry name" value="Thiolase_N"/>
</dbReference>
<feature type="active site" description="Proton acceptor" evidence="8">
    <location>
        <position position="377"/>
    </location>
</feature>
<comment type="function">
    <text evidence="8">Catalyzes the final step of fatty acid oxidation in which acetyl-CoA is released and the CoA ester of a fatty acid two carbons shorter is formed.</text>
</comment>